<dbReference type="EMBL" id="CAJVPP010008095">
    <property type="protein sequence ID" value="CAG8694271.1"/>
    <property type="molecule type" value="Genomic_DNA"/>
</dbReference>
<feature type="non-terminal residue" evidence="1">
    <location>
        <position position="131"/>
    </location>
</feature>
<dbReference type="AlphaFoldDB" id="A0A9N9HJJ1"/>
<evidence type="ECO:0000313" key="2">
    <source>
        <dbReference type="Proteomes" id="UP000789375"/>
    </source>
</evidence>
<organism evidence="1 2">
    <name type="scientific">Funneliformis mosseae</name>
    <name type="common">Endomycorrhizal fungus</name>
    <name type="synonym">Glomus mosseae</name>
    <dbReference type="NCBI Taxonomy" id="27381"/>
    <lineage>
        <taxon>Eukaryota</taxon>
        <taxon>Fungi</taxon>
        <taxon>Fungi incertae sedis</taxon>
        <taxon>Mucoromycota</taxon>
        <taxon>Glomeromycotina</taxon>
        <taxon>Glomeromycetes</taxon>
        <taxon>Glomerales</taxon>
        <taxon>Glomeraceae</taxon>
        <taxon>Funneliformis</taxon>
    </lineage>
</organism>
<protein>
    <submittedName>
        <fullName evidence="1">9839_t:CDS:1</fullName>
    </submittedName>
</protein>
<sequence>VISGDSLLVAQLSKKQKKKFMKLVEEMVSPTIPRGITEECVKFVTNFMLRSILRLQERLTHDENWKEGNNKLNKVTLKILNTLKSIWCNPAFGPEFVETMNEGTYINNIVVFAIHATLFDNSFREYAFITT</sequence>
<keyword evidence="2" id="KW-1185">Reference proteome</keyword>
<dbReference type="Proteomes" id="UP000789375">
    <property type="component" value="Unassembled WGS sequence"/>
</dbReference>
<name>A0A9N9HJJ1_FUNMO</name>
<gene>
    <name evidence="1" type="ORF">FMOSSE_LOCUS13498</name>
</gene>
<comment type="caution">
    <text evidence="1">The sequence shown here is derived from an EMBL/GenBank/DDBJ whole genome shotgun (WGS) entry which is preliminary data.</text>
</comment>
<evidence type="ECO:0000313" key="1">
    <source>
        <dbReference type="EMBL" id="CAG8694271.1"/>
    </source>
</evidence>
<proteinExistence type="predicted"/>
<accession>A0A9N9HJJ1</accession>
<reference evidence="1" key="1">
    <citation type="submission" date="2021-06" db="EMBL/GenBank/DDBJ databases">
        <authorList>
            <person name="Kallberg Y."/>
            <person name="Tangrot J."/>
            <person name="Rosling A."/>
        </authorList>
    </citation>
    <scope>NUCLEOTIDE SEQUENCE</scope>
    <source>
        <strain evidence="1">87-6 pot B 2015</strain>
    </source>
</reference>